<sequence>MVSAVAMNGRLDVQIGANQVAFTQMIIIIICGSSRQGGLPRGGALAGNG</sequence>
<keyword evidence="2" id="KW-1185">Reference proteome</keyword>
<evidence type="ECO:0000313" key="1">
    <source>
        <dbReference type="EMBL" id="AFM76414.1"/>
    </source>
</evidence>
<proteinExistence type="predicted"/>
<protein>
    <submittedName>
        <fullName evidence="1">Uncharacterized protein</fullName>
    </submittedName>
</protein>
<dbReference type="Proteomes" id="UP000010393">
    <property type="component" value="Segment"/>
</dbReference>
<gene>
    <name evidence="1" type="ORF">mEp213_073</name>
</gene>
<dbReference type="EMBL" id="JQ182733">
    <property type="protein sequence ID" value="AFM76414.1"/>
    <property type="molecule type" value="Genomic_DNA"/>
</dbReference>
<dbReference type="OrthoDB" id="37879at10239"/>
<accession>K7PHP4</accession>
<reference evidence="2" key="1">
    <citation type="submission" date="2011-11" db="EMBL/GenBank/DDBJ databases">
        <title>The genomes of several lambdoid coliphages.</title>
        <authorList>
            <person name="Refardt D."/>
            <person name="Gencoglu M."/>
            <person name="Kunzli-Gontarczyk M."/>
            <person name="Bruggmann R."/>
            <person name="Kropinski A.M."/>
        </authorList>
    </citation>
    <scope>NUCLEOTIDE SEQUENCE [LARGE SCALE GENOMIC DNA]</scope>
</reference>
<dbReference type="KEGG" id="vg:14182374"/>
<evidence type="ECO:0000313" key="2">
    <source>
        <dbReference type="Proteomes" id="UP000010393"/>
    </source>
</evidence>
<organism evidence="1 2">
    <name type="scientific">Enterobacteria phage mEp213</name>
    <dbReference type="NCBI Taxonomy" id="1147156"/>
    <lineage>
        <taxon>Viruses</taxon>
        <taxon>Duplodnaviria</taxon>
        <taxon>Heunggongvirae</taxon>
        <taxon>Uroviricota</taxon>
        <taxon>Caudoviricetes</taxon>
        <taxon>Aguilavirus</taxon>
        <taxon>Aguilavirus mEp213</taxon>
    </lineage>
</organism>
<dbReference type="GeneID" id="14182374"/>
<dbReference type="RefSeq" id="YP_007112417.1">
    <property type="nucleotide sequence ID" value="NC_019720.1"/>
</dbReference>
<name>K7PHP4_9CAUD</name>